<keyword evidence="10" id="KW-0243">Dynein</keyword>
<evidence type="ECO:0000256" key="9">
    <source>
        <dbReference type="ARBA" id="ARBA00022794"/>
    </source>
</evidence>
<dbReference type="GO" id="GO:0035735">
    <property type="term" value="P:intraciliary transport involved in cilium assembly"/>
    <property type="evidence" value="ECO:0007669"/>
    <property type="project" value="InterPro"/>
</dbReference>
<feature type="region of interest" description="Disordered" evidence="15">
    <location>
        <begin position="342"/>
        <end position="374"/>
    </location>
</feature>
<dbReference type="InterPro" id="IPR027417">
    <property type="entry name" value="P-loop_NTPase"/>
</dbReference>
<evidence type="ECO:0000256" key="3">
    <source>
        <dbReference type="ARBA" id="ARBA00004430"/>
    </source>
</evidence>
<evidence type="ECO:0000256" key="8">
    <source>
        <dbReference type="ARBA" id="ARBA00022701"/>
    </source>
</evidence>
<keyword evidence="14" id="KW-0966">Cell projection</keyword>
<feature type="region of interest" description="Disordered" evidence="15">
    <location>
        <begin position="1"/>
        <end position="51"/>
    </location>
</feature>
<evidence type="ECO:0000256" key="10">
    <source>
        <dbReference type="ARBA" id="ARBA00023017"/>
    </source>
</evidence>
<feature type="compositionally biased region" description="Basic and acidic residues" evidence="15">
    <location>
        <begin position="342"/>
        <end position="356"/>
    </location>
</feature>
<dbReference type="GO" id="GO:0035721">
    <property type="term" value="P:intraciliary retrograde transport"/>
    <property type="evidence" value="ECO:0007669"/>
    <property type="project" value="InterPro"/>
</dbReference>
<comment type="caution">
    <text evidence="16">The sequence shown here is derived from an EMBL/GenBank/DDBJ whole genome shotgun (WGS) entry which is preliminary data.</text>
</comment>
<evidence type="ECO:0000256" key="7">
    <source>
        <dbReference type="ARBA" id="ARBA00022490"/>
    </source>
</evidence>
<dbReference type="InterPro" id="IPR040045">
    <property type="entry name" value="DYNC2LI1"/>
</dbReference>
<dbReference type="AlphaFoldDB" id="A0AAN8WM22"/>
<dbReference type="SUPFAM" id="SSF52540">
    <property type="entry name" value="P-loop containing nucleoside triphosphate hydrolases"/>
    <property type="match status" value="1"/>
</dbReference>
<keyword evidence="8" id="KW-0493">Microtubule</keyword>
<evidence type="ECO:0000313" key="17">
    <source>
        <dbReference type="Proteomes" id="UP001381693"/>
    </source>
</evidence>
<evidence type="ECO:0000256" key="1">
    <source>
        <dbReference type="ARBA" id="ARBA00004120"/>
    </source>
</evidence>
<dbReference type="Proteomes" id="UP001381693">
    <property type="component" value="Unassembled WGS sequence"/>
</dbReference>
<dbReference type="InterPro" id="IPR022780">
    <property type="entry name" value="Dynein_light_int_chain"/>
</dbReference>
<evidence type="ECO:0000256" key="5">
    <source>
        <dbReference type="ARBA" id="ARBA00018863"/>
    </source>
</evidence>
<evidence type="ECO:0000313" key="16">
    <source>
        <dbReference type="EMBL" id="KAK7068625.1"/>
    </source>
</evidence>
<dbReference type="GO" id="GO:0005930">
    <property type="term" value="C:axoneme"/>
    <property type="evidence" value="ECO:0007669"/>
    <property type="project" value="UniProtKB-SubCell"/>
</dbReference>
<keyword evidence="13" id="KW-0206">Cytoskeleton</keyword>
<dbReference type="Pfam" id="PF05783">
    <property type="entry name" value="DLIC"/>
    <property type="match status" value="1"/>
</dbReference>
<gene>
    <name evidence="16" type="primary">DYNC2LI1</name>
    <name evidence="16" type="ORF">SK128_020507</name>
</gene>
<dbReference type="GO" id="GO:0005874">
    <property type="term" value="C:microtubule"/>
    <property type="evidence" value="ECO:0007669"/>
    <property type="project" value="UniProtKB-KW"/>
</dbReference>
<keyword evidence="6" id="KW-0217">Developmental protein</keyword>
<keyword evidence="7" id="KW-0963">Cytoplasm</keyword>
<dbReference type="Gene3D" id="3.40.50.300">
    <property type="entry name" value="P-loop containing nucleotide triphosphate hydrolases"/>
    <property type="match status" value="1"/>
</dbReference>
<dbReference type="GO" id="GO:0005813">
    <property type="term" value="C:centrosome"/>
    <property type="evidence" value="ECO:0007669"/>
    <property type="project" value="UniProtKB-SubCell"/>
</dbReference>
<evidence type="ECO:0000256" key="2">
    <source>
        <dbReference type="ARBA" id="ARBA00004300"/>
    </source>
</evidence>
<evidence type="ECO:0000256" key="14">
    <source>
        <dbReference type="ARBA" id="ARBA00023273"/>
    </source>
</evidence>
<reference evidence="16 17" key="1">
    <citation type="submission" date="2023-11" db="EMBL/GenBank/DDBJ databases">
        <title>Halocaridina rubra genome assembly.</title>
        <authorList>
            <person name="Smith C."/>
        </authorList>
    </citation>
    <scope>NUCLEOTIDE SEQUENCE [LARGE SCALE GENOMIC DNA]</scope>
    <source>
        <strain evidence="16">EP-1</strain>
        <tissue evidence="16">Whole</tissue>
    </source>
</reference>
<protein>
    <recommendedName>
        <fullName evidence="5">Cytoplasmic dynein 2 light intermediate chain 1</fullName>
    </recommendedName>
</protein>
<keyword evidence="17" id="KW-1185">Reference proteome</keyword>
<dbReference type="GO" id="GO:0036064">
    <property type="term" value="C:ciliary basal body"/>
    <property type="evidence" value="ECO:0007669"/>
    <property type="project" value="TreeGrafter"/>
</dbReference>
<accession>A0AAN8WM22</accession>
<dbReference type="GO" id="GO:0045504">
    <property type="term" value="F:dynein heavy chain binding"/>
    <property type="evidence" value="ECO:0007669"/>
    <property type="project" value="TreeGrafter"/>
</dbReference>
<dbReference type="PANTHER" id="PTHR13236:SF0">
    <property type="entry name" value="CYTOPLASMIC DYNEIN 2 LIGHT INTERMEDIATE CHAIN 1"/>
    <property type="match status" value="1"/>
</dbReference>
<evidence type="ECO:0000256" key="4">
    <source>
        <dbReference type="ARBA" id="ARBA00006831"/>
    </source>
</evidence>
<comment type="subcellular location">
    <subcellularLocation>
        <location evidence="3">Cytoplasm</location>
        <location evidence="3">Cytoskeleton</location>
        <location evidence="3">Cilium axoneme</location>
    </subcellularLocation>
    <subcellularLocation>
        <location evidence="1">Cytoplasm</location>
        <location evidence="1">Cytoskeleton</location>
        <location evidence="1">Cilium basal body</location>
    </subcellularLocation>
    <subcellularLocation>
        <location evidence="2">Cytoplasm</location>
        <location evidence="2">Cytoskeleton</location>
        <location evidence="2">Microtubule organizing center</location>
        <location evidence="2">Centrosome</location>
    </subcellularLocation>
</comment>
<organism evidence="16 17">
    <name type="scientific">Halocaridina rubra</name>
    <name type="common">Hawaiian red shrimp</name>
    <dbReference type="NCBI Taxonomy" id="373956"/>
    <lineage>
        <taxon>Eukaryota</taxon>
        <taxon>Metazoa</taxon>
        <taxon>Ecdysozoa</taxon>
        <taxon>Arthropoda</taxon>
        <taxon>Crustacea</taxon>
        <taxon>Multicrustacea</taxon>
        <taxon>Malacostraca</taxon>
        <taxon>Eumalacostraca</taxon>
        <taxon>Eucarida</taxon>
        <taxon>Decapoda</taxon>
        <taxon>Pleocyemata</taxon>
        <taxon>Caridea</taxon>
        <taxon>Atyoidea</taxon>
        <taxon>Atyidae</taxon>
        <taxon>Halocaridina</taxon>
    </lineage>
</organism>
<name>A0AAN8WM22_HALRR</name>
<dbReference type="PANTHER" id="PTHR13236">
    <property type="entry name" value="DYNEIN 2 LIGHT INTERMEDIATE CHAIN, ISOFORM 2"/>
    <property type="match status" value="1"/>
</dbReference>
<evidence type="ECO:0000256" key="15">
    <source>
        <dbReference type="SAM" id="MobiDB-lite"/>
    </source>
</evidence>
<evidence type="ECO:0000256" key="13">
    <source>
        <dbReference type="ARBA" id="ARBA00023212"/>
    </source>
</evidence>
<keyword evidence="12" id="KW-0505">Motor protein</keyword>
<keyword evidence="11" id="KW-0969">Cilium</keyword>
<evidence type="ECO:0000256" key="11">
    <source>
        <dbReference type="ARBA" id="ARBA00023069"/>
    </source>
</evidence>
<feature type="compositionally biased region" description="Low complexity" evidence="15">
    <location>
        <begin position="9"/>
        <end position="51"/>
    </location>
</feature>
<sequence length="396" mass="43493">MPQRVEPTSATSGRSVGSAVSRRVPSSAAGVRVAGSAVSGRAISSTSTRSNSISGLSVWDIAVSEARKKRSDPQYKAEADKVPRESTVLLVGTRAAGKTTLLQRFLDREDQPRNTLALEYTYGRKTGKTLVKEVCHLWELGGGALFTALLATPLTTRALPNLTVIIMIDLSKPETIWSDLEALLSSLKSELNAVLEKAPELKAQLEAASWNRVGQDHQDKAYISPFIVPLVILGGKYDIFQDMEPESKKVVCRALRFIAHSNGASLQFFSARDAGLIKKSKELLSHFAFGTVESKSLAQDYNKPLIIPAGSDNLQTISGNVDDSSKMNYDAWKHTFHAKFPQKNEEKSALPEDPGRDPSYAEPDVDNLRAQKDEELERIRREVGRNSARWAELDLS</sequence>
<evidence type="ECO:0000256" key="12">
    <source>
        <dbReference type="ARBA" id="ARBA00023175"/>
    </source>
</evidence>
<dbReference type="EMBL" id="JAXCGZ010017175">
    <property type="protein sequence ID" value="KAK7068625.1"/>
    <property type="molecule type" value="Genomic_DNA"/>
</dbReference>
<comment type="similarity">
    <text evidence="4">Belongs to the dynein light intermediate chain family.</text>
</comment>
<dbReference type="GO" id="GO:0005868">
    <property type="term" value="C:cytoplasmic dynein complex"/>
    <property type="evidence" value="ECO:0007669"/>
    <property type="project" value="InterPro"/>
</dbReference>
<proteinExistence type="inferred from homology"/>
<keyword evidence="9" id="KW-0970">Cilium biogenesis/degradation</keyword>
<evidence type="ECO:0000256" key="6">
    <source>
        <dbReference type="ARBA" id="ARBA00022473"/>
    </source>
</evidence>